<name>A0A699JZ11_TANCI</name>
<gene>
    <name evidence="2" type="ORF">Tci_634498</name>
</gene>
<accession>A0A699JZ11</accession>
<evidence type="ECO:0000313" key="2">
    <source>
        <dbReference type="EMBL" id="GFA62526.1"/>
    </source>
</evidence>
<organism evidence="2">
    <name type="scientific">Tanacetum cinerariifolium</name>
    <name type="common">Dalmatian daisy</name>
    <name type="synonym">Chrysanthemum cinerariifolium</name>
    <dbReference type="NCBI Taxonomy" id="118510"/>
    <lineage>
        <taxon>Eukaryota</taxon>
        <taxon>Viridiplantae</taxon>
        <taxon>Streptophyta</taxon>
        <taxon>Embryophyta</taxon>
        <taxon>Tracheophyta</taxon>
        <taxon>Spermatophyta</taxon>
        <taxon>Magnoliopsida</taxon>
        <taxon>eudicotyledons</taxon>
        <taxon>Gunneridae</taxon>
        <taxon>Pentapetalae</taxon>
        <taxon>asterids</taxon>
        <taxon>campanulids</taxon>
        <taxon>Asterales</taxon>
        <taxon>Asteraceae</taxon>
        <taxon>Asteroideae</taxon>
        <taxon>Anthemideae</taxon>
        <taxon>Anthemidinae</taxon>
        <taxon>Tanacetum</taxon>
    </lineage>
</organism>
<sequence length="116" mass="13284">FRDLHRALYDFVVSIAFAVEGQVKEKSKWFESLRDMARKLKIAVNNKDKKETYATKVTEFDLVMQTTKARTRDSEACLNEGTCLPLGGYSKRMGCGRWFLDVLLLREVLSSNSKIA</sequence>
<dbReference type="InterPro" id="IPR001849">
    <property type="entry name" value="PH_domain"/>
</dbReference>
<protein>
    <submittedName>
        <fullName evidence="2">Nicastrin</fullName>
    </submittedName>
</protein>
<dbReference type="PROSITE" id="PS50003">
    <property type="entry name" value="PH_DOMAIN"/>
    <property type="match status" value="1"/>
</dbReference>
<proteinExistence type="predicted"/>
<feature type="domain" description="PH" evidence="1">
    <location>
        <begin position="1"/>
        <end position="38"/>
    </location>
</feature>
<feature type="non-terminal residue" evidence="2">
    <location>
        <position position="1"/>
    </location>
</feature>
<evidence type="ECO:0000259" key="1">
    <source>
        <dbReference type="PROSITE" id="PS50003"/>
    </source>
</evidence>
<dbReference type="EMBL" id="BKCJ010457460">
    <property type="protein sequence ID" value="GFA62526.1"/>
    <property type="molecule type" value="Genomic_DNA"/>
</dbReference>
<dbReference type="AlphaFoldDB" id="A0A699JZ11"/>
<comment type="caution">
    <text evidence="2">The sequence shown here is derived from an EMBL/GenBank/DDBJ whole genome shotgun (WGS) entry which is preliminary data.</text>
</comment>
<reference evidence="2" key="1">
    <citation type="journal article" date="2019" name="Sci. Rep.">
        <title>Draft genome of Tanacetum cinerariifolium, the natural source of mosquito coil.</title>
        <authorList>
            <person name="Yamashiro T."/>
            <person name="Shiraishi A."/>
            <person name="Satake H."/>
            <person name="Nakayama K."/>
        </authorList>
    </citation>
    <scope>NUCLEOTIDE SEQUENCE</scope>
</reference>